<feature type="compositionally biased region" description="Basic and acidic residues" evidence="5">
    <location>
        <begin position="278"/>
        <end position="296"/>
    </location>
</feature>
<keyword evidence="7" id="KW-0413">Isomerase</keyword>
<dbReference type="InterPro" id="IPR029056">
    <property type="entry name" value="Ribokinase-like"/>
</dbReference>
<keyword evidence="3 4" id="KW-0418">Kinase</keyword>
<feature type="region of interest" description="Disordered" evidence="5">
    <location>
        <begin position="276"/>
        <end position="296"/>
    </location>
</feature>
<comment type="caution">
    <text evidence="7">The sequence shown here is derived from an EMBL/GenBank/DDBJ whole genome shotgun (WGS) entry which is preliminary data.</text>
</comment>
<dbReference type="EMBL" id="JAAATY010000001">
    <property type="protein sequence ID" value="NRN63183.1"/>
    <property type="molecule type" value="Genomic_DNA"/>
</dbReference>
<evidence type="ECO:0000256" key="2">
    <source>
        <dbReference type="ARBA" id="ARBA00022679"/>
    </source>
</evidence>
<dbReference type="InterPro" id="IPR002173">
    <property type="entry name" value="Carboh/pur_kinase_PfkB_CS"/>
</dbReference>
<dbReference type="Gene3D" id="3.40.1190.20">
    <property type="match status" value="1"/>
</dbReference>
<evidence type="ECO:0000313" key="8">
    <source>
        <dbReference type="Proteomes" id="UP000763557"/>
    </source>
</evidence>
<dbReference type="InterPro" id="IPR002139">
    <property type="entry name" value="Ribo/fructo_kinase"/>
</dbReference>
<evidence type="ECO:0000256" key="1">
    <source>
        <dbReference type="ARBA" id="ARBA00010688"/>
    </source>
</evidence>
<dbReference type="PANTHER" id="PTHR10584:SF166">
    <property type="entry name" value="RIBOKINASE"/>
    <property type="match status" value="1"/>
</dbReference>
<evidence type="ECO:0000256" key="4">
    <source>
        <dbReference type="RuleBase" id="RU003704"/>
    </source>
</evidence>
<dbReference type="PANTHER" id="PTHR10584">
    <property type="entry name" value="SUGAR KINASE"/>
    <property type="match status" value="1"/>
</dbReference>
<evidence type="ECO:0000259" key="6">
    <source>
        <dbReference type="Pfam" id="PF00294"/>
    </source>
</evidence>
<evidence type="ECO:0000313" key="7">
    <source>
        <dbReference type="EMBL" id="NRN63183.1"/>
    </source>
</evidence>
<evidence type="ECO:0000256" key="3">
    <source>
        <dbReference type="ARBA" id="ARBA00022777"/>
    </source>
</evidence>
<keyword evidence="2 4" id="KW-0808">Transferase</keyword>
<dbReference type="Proteomes" id="UP000763557">
    <property type="component" value="Unassembled WGS sequence"/>
</dbReference>
<name>A0ABX2EW47_9PSEU</name>
<dbReference type="PRINTS" id="PR00990">
    <property type="entry name" value="RIBOKINASE"/>
</dbReference>
<dbReference type="SUPFAM" id="SSF53613">
    <property type="entry name" value="Ribokinase-like"/>
    <property type="match status" value="1"/>
</dbReference>
<dbReference type="GO" id="GO:0016853">
    <property type="term" value="F:isomerase activity"/>
    <property type="evidence" value="ECO:0007669"/>
    <property type="project" value="UniProtKB-KW"/>
</dbReference>
<organism evidence="7 8">
    <name type="scientific">Kibdelosporangium persicum</name>
    <dbReference type="NCBI Taxonomy" id="2698649"/>
    <lineage>
        <taxon>Bacteria</taxon>
        <taxon>Bacillati</taxon>
        <taxon>Actinomycetota</taxon>
        <taxon>Actinomycetes</taxon>
        <taxon>Pseudonocardiales</taxon>
        <taxon>Pseudonocardiaceae</taxon>
        <taxon>Kibdelosporangium</taxon>
    </lineage>
</organism>
<proteinExistence type="inferred from homology"/>
<feature type="domain" description="Carbohydrate kinase PfkB" evidence="6">
    <location>
        <begin position="7"/>
        <end position="286"/>
    </location>
</feature>
<gene>
    <name evidence="7" type="ORF">GC106_3840</name>
</gene>
<dbReference type="RefSeq" id="WP_173123673.1">
    <property type="nucleotide sequence ID" value="NZ_CBCSGW010000083.1"/>
</dbReference>
<dbReference type="PROSITE" id="PS00584">
    <property type="entry name" value="PFKB_KINASES_2"/>
    <property type="match status" value="1"/>
</dbReference>
<keyword evidence="8" id="KW-1185">Reference proteome</keyword>
<reference evidence="7 8" key="1">
    <citation type="submission" date="2020-01" db="EMBL/GenBank/DDBJ databases">
        <title>Kibdelosporangium persica a novel Actinomycetes from a hot desert in Iran.</title>
        <authorList>
            <person name="Safaei N."/>
            <person name="Zaburannyi N."/>
            <person name="Mueller R."/>
            <person name="Wink J."/>
        </authorList>
    </citation>
    <scope>NUCLEOTIDE SEQUENCE [LARGE SCALE GENOMIC DNA]</scope>
    <source>
        <strain evidence="7 8">4NS15</strain>
    </source>
</reference>
<dbReference type="InterPro" id="IPR011611">
    <property type="entry name" value="PfkB_dom"/>
</dbReference>
<dbReference type="Pfam" id="PF00294">
    <property type="entry name" value="PfkB"/>
    <property type="match status" value="1"/>
</dbReference>
<accession>A0ABX2EW47</accession>
<protein>
    <submittedName>
        <fullName evidence="7">Bifunctional ribokinase/ribose-5-phosphate isomerase A</fullName>
    </submittedName>
</protein>
<comment type="similarity">
    <text evidence="1 4">Belongs to the carbohydrate kinase PfkB family.</text>
</comment>
<sequence>MNVCETVVLGQVARDLVLVVPQVPDAGSTAPVHRRREMLGGKGANIAVAATQLGSTVALVGVVGADDTSDWLIAQAHADGIDTRHVIRRQGTPAALIVDLVTPDAQWRYLEDIPEAVMVTEADVTAAQSTLAAARSVIIQLQQPTGTALAAARYARDARIVLDGVPESDELLACADVLRADQQEGELLTGAELDTADKAVRAGRDLLRRGPSVVALATAEANVFVWQDGHAVFPLGDTEVKDTTGGGDALVAALTVGLTHGLDPHDAGKMAVTASARTVDHPGGRPDLRREEVWPR</sequence>
<evidence type="ECO:0000256" key="5">
    <source>
        <dbReference type="SAM" id="MobiDB-lite"/>
    </source>
</evidence>